<sequence length="252" mass="27666">MTRWRLVLEYDGGAFAGWQRQETAPSVQAALEEAVTAFSGECVLVQAAGRTDSGVHATGQVAHLDLARETTADTLRNAVNFHLKPQPVAILEARPAAPGFHARFSAIGRRYLYRILNRRSLPVLDRGRVWWVPQPLDAEAMQAGAQRLLGRHDFTSFRATACQAASPVKTLDRLEVMRVGDEIRIEAAARSFLHHQVRNLVGSLKLVGLGRWTPEDVTRVLEARDRRLAGATAPPEGLYLTAVVYPDEAGGS</sequence>
<evidence type="ECO:0000256" key="1">
    <source>
        <dbReference type="ARBA" id="ARBA00009375"/>
    </source>
</evidence>
<evidence type="ECO:0000256" key="4">
    <source>
        <dbReference type="HAMAP-Rule" id="MF_00171"/>
    </source>
</evidence>
<dbReference type="PIRSF" id="PIRSF001430">
    <property type="entry name" value="tRNA_psdUrid_synth"/>
    <property type="match status" value="1"/>
</dbReference>
<keyword evidence="8" id="KW-1185">Reference proteome</keyword>
<comment type="caution">
    <text evidence="4">Lacks conserved residue(s) required for the propagation of feature annotation.</text>
</comment>
<keyword evidence="2 4" id="KW-0819">tRNA processing</keyword>
<feature type="domain" description="Pseudouridine synthase I TruA alpha/beta" evidence="6">
    <location>
        <begin position="145"/>
        <end position="246"/>
    </location>
</feature>
<comment type="catalytic activity">
    <reaction evidence="4 5">
        <text>uridine(38/39/40) in tRNA = pseudouridine(38/39/40) in tRNA</text>
        <dbReference type="Rhea" id="RHEA:22376"/>
        <dbReference type="Rhea" id="RHEA-COMP:10085"/>
        <dbReference type="Rhea" id="RHEA-COMP:10087"/>
        <dbReference type="ChEBI" id="CHEBI:65314"/>
        <dbReference type="ChEBI" id="CHEBI:65315"/>
        <dbReference type="EC" id="5.4.99.12"/>
    </reaction>
</comment>
<organism evidence="7 8">
    <name type="scientific">Aquibaculum arenosum</name>
    <dbReference type="NCBI Taxonomy" id="3032591"/>
    <lineage>
        <taxon>Bacteria</taxon>
        <taxon>Pseudomonadati</taxon>
        <taxon>Pseudomonadota</taxon>
        <taxon>Alphaproteobacteria</taxon>
        <taxon>Rhodospirillales</taxon>
        <taxon>Rhodovibrionaceae</taxon>
        <taxon>Aquibaculum</taxon>
    </lineage>
</organism>
<feature type="active site" description="Nucleophile" evidence="4">
    <location>
        <position position="52"/>
    </location>
</feature>
<dbReference type="GO" id="GO:0160147">
    <property type="term" value="F:tRNA pseudouridine(38-40) synthase activity"/>
    <property type="evidence" value="ECO:0007669"/>
    <property type="project" value="UniProtKB-EC"/>
</dbReference>
<evidence type="ECO:0000313" key="8">
    <source>
        <dbReference type="Proteomes" id="UP001215503"/>
    </source>
</evidence>
<comment type="similarity">
    <text evidence="1 4 5">Belongs to the tRNA pseudouridine synthase TruA family.</text>
</comment>
<evidence type="ECO:0000259" key="6">
    <source>
        <dbReference type="Pfam" id="PF01416"/>
    </source>
</evidence>
<dbReference type="Proteomes" id="UP001215503">
    <property type="component" value="Unassembled WGS sequence"/>
</dbReference>
<accession>A0ABT5YL96</accession>
<dbReference type="Gene3D" id="3.30.70.660">
    <property type="entry name" value="Pseudouridine synthase I, catalytic domain, C-terminal subdomain"/>
    <property type="match status" value="1"/>
</dbReference>
<dbReference type="InterPro" id="IPR020103">
    <property type="entry name" value="PsdUridine_synth_cat_dom_sf"/>
</dbReference>
<keyword evidence="3 4" id="KW-0413">Isomerase</keyword>
<protein>
    <recommendedName>
        <fullName evidence="4">tRNA pseudouridine synthase A</fullName>
        <ecNumber evidence="4">5.4.99.12</ecNumber>
    </recommendedName>
    <alternativeName>
        <fullName evidence="4">tRNA pseudouridine(38-40) synthase</fullName>
    </alternativeName>
    <alternativeName>
        <fullName evidence="4">tRNA pseudouridylate synthase I</fullName>
    </alternativeName>
    <alternativeName>
        <fullName evidence="4">tRNA-uridine isomerase I</fullName>
    </alternativeName>
</protein>
<dbReference type="InterPro" id="IPR020097">
    <property type="entry name" value="PsdUridine_synth_TruA_a/b_dom"/>
</dbReference>
<comment type="subunit">
    <text evidence="4">Homodimer.</text>
</comment>
<gene>
    <name evidence="4 7" type="primary">truA</name>
    <name evidence="7" type="ORF">P2G67_06660</name>
</gene>
<dbReference type="EMBL" id="JARHUD010000003">
    <property type="protein sequence ID" value="MDF2095654.1"/>
    <property type="molecule type" value="Genomic_DNA"/>
</dbReference>
<feature type="binding site" evidence="4">
    <location>
        <position position="111"/>
    </location>
    <ligand>
        <name>substrate</name>
    </ligand>
</feature>
<comment type="function">
    <text evidence="4">Formation of pseudouridine at positions 38, 39 and 40 in the anticodon stem and loop of transfer RNAs.</text>
</comment>
<evidence type="ECO:0000313" key="7">
    <source>
        <dbReference type="EMBL" id="MDF2095654.1"/>
    </source>
</evidence>
<proteinExistence type="inferred from homology"/>
<dbReference type="HAMAP" id="MF_00171">
    <property type="entry name" value="TruA"/>
    <property type="match status" value="1"/>
</dbReference>
<dbReference type="NCBIfam" id="TIGR00071">
    <property type="entry name" value="hisT_truA"/>
    <property type="match status" value="1"/>
</dbReference>
<feature type="domain" description="Pseudouridine synthase I TruA alpha/beta" evidence="6">
    <location>
        <begin position="9"/>
        <end position="104"/>
    </location>
</feature>
<dbReference type="Gene3D" id="3.30.70.580">
    <property type="entry name" value="Pseudouridine synthase I, catalytic domain, N-terminal subdomain"/>
    <property type="match status" value="1"/>
</dbReference>
<evidence type="ECO:0000256" key="5">
    <source>
        <dbReference type="RuleBase" id="RU003792"/>
    </source>
</evidence>
<dbReference type="CDD" id="cd02570">
    <property type="entry name" value="PseudoU_synth_EcTruA"/>
    <property type="match status" value="1"/>
</dbReference>
<dbReference type="SUPFAM" id="SSF55120">
    <property type="entry name" value="Pseudouridine synthase"/>
    <property type="match status" value="1"/>
</dbReference>
<dbReference type="RefSeq" id="WP_275821284.1">
    <property type="nucleotide sequence ID" value="NZ_JARHUD010000003.1"/>
</dbReference>
<comment type="caution">
    <text evidence="7">The sequence shown here is derived from an EMBL/GenBank/DDBJ whole genome shotgun (WGS) entry which is preliminary data.</text>
</comment>
<dbReference type="InterPro" id="IPR020095">
    <property type="entry name" value="PsdUridine_synth_TruA_C"/>
</dbReference>
<dbReference type="Pfam" id="PF01416">
    <property type="entry name" value="PseudoU_synth_1"/>
    <property type="match status" value="2"/>
</dbReference>
<evidence type="ECO:0000256" key="3">
    <source>
        <dbReference type="ARBA" id="ARBA00023235"/>
    </source>
</evidence>
<dbReference type="InterPro" id="IPR020094">
    <property type="entry name" value="TruA/RsuA/RluB/E/F_N"/>
</dbReference>
<dbReference type="PANTHER" id="PTHR11142">
    <property type="entry name" value="PSEUDOURIDYLATE SYNTHASE"/>
    <property type="match status" value="1"/>
</dbReference>
<reference evidence="7 8" key="1">
    <citation type="submission" date="2023-03" db="EMBL/GenBank/DDBJ databases">
        <title>Fodinicurvata sp. CAU 1616 isolated from sea sendiment.</title>
        <authorList>
            <person name="Kim W."/>
        </authorList>
    </citation>
    <scope>NUCLEOTIDE SEQUENCE [LARGE SCALE GENOMIC DNA]</scope>
    <source>
        <strain evidence="7 8">CAU 1616</strain>
    </source>
</reference>
<name>A0ABT5YL96_9PROT</name>
<dbReference type="EC" id="5.4.99.12" evidence="4"/>
<evidence type="ECO:0000256" key="2">
    <source>
        <dbReference type="ARBA" id="ARBA00022694"/>
    </source>
</evidence>
<dbReference type="PANTHER" id="PTHR11142:SF0">
    <property type="entry name" value="TRNA PSEUDOURIDINE SYNTHASE-LIKE 1"/>
    <property type="match status" value="1"/>
</dbReference>
<dbReference type="InterPro" id="IPR001406">
    <property type="entry name" value="PsdUridine_synth_TruA"/>
</dbReference>